<evidence type="ECO:0000256" key="1">
    <source>
        <dbReference type="SAM" id="Phobius"/>
    </source>
</evidence>
<name>A0A101HRM2_9FIRM</name>
<reference evidence="3" key="1">
    <citation type="journal article" date="2015" name="MBio">
        <title>Genome-Resolved Metagenomic Analysis Reveals Roles for Candidate Phyla and Other Microbial Community Members in Biogeochemical Transformations in Oil Reservoirs.</title>
        <authorList>
            <person name="Hu P."/>
            <person name="Tom L."/>
            <person name="Singh A."/>
            <person name="Thomas B.C."/>
            <person name="Baker B.J."/>
            <person name="Piceno Y.M."/>
            <person name="Andersen G.L."/>
            <person name="Banfield J.F."/>
        </authorList>
    </citation>
    <scope>NUCLEOTIDE SEQUENCE [LARGE SCALE GENOMIC DNA]</scope>
</reference>
<evidence type="ECO:0000313" key="2">
    <source>
        <dbReference type="EMBL" id="KUK81826.1"/>
    </source>
</evidence>
<dbReference type="AlphaFoldDB" id="A0A101HRM2"/>
<protein>
    <submittedName>
        <fullName evidence="2">Putative membrane protein</fullName>
    </submittedName>
</protein>
<keyword evidence="1" id="KW-0812">Transmembrane</keyword>
<gene>
    <name evidence="2" type="ORF">XD97_0560</name>
</gene>
<dbReference type="PATRIC" id="fig|110500.4.peg.9"/>
<sequence length="128" mass="13273">MEILQIVAVGLIATVLIVVVKSQRPELAVLLGVAAGAILFLMVLGKISAVISIVKDLASKAGINMVYLGTILKIVGVAYIAEFGAQICRDAGEGAIATKIEFAAKILILVLAMPIVIAVLQALLKLVP</sequence>
<accession>A0A101HRM2</accession>
<feature type="transmembrane region" description="Helical" evidence="1">
    <location>
        <begin position="66"/>
        <end position="85"/>
    </location>
</feature>
<dbReference type="Pfam" id="PF06686">
    <property type="entry name" value="SpoIIIAC"/>
    <property type="match status" value="2"/>
</dbReference>
<dbReference type="EMBL" id="LGGS01000126">
    <property type="protein sequence ID" value="KUK81826.1"/>
    <property type="molecule type" value="Genomic_DNA"/>
</dbReference>
<dbReference type="Proteomes" id="UP000054705">
    <property type="component" value="Unassembled WGS sequence"/>
</dbReference>
<comment type="caution">
    <text evidence="2">The sequence shown here is derived from an EMBL/GenBank/DDBJ whole genome shotgun (WGS) entry which is preliminary data.</text>
</comment>
<organism evidence="2 3">
    <name type="scientific">Pelotomaculum thermopropionicum</name>
    <dbReference type="NCBI Taxonomy" id="110500"/>
    <lineage>
        <taxon>Bacteria</taxon>
        <taxon>Bacillati</taxon>
        <taxon>Bacillota</taxon>
        <taxon>Clostridia</taxon>
        <taxon>Eubacteriales</taxon>
        <taxon>Desulfotomaculaceae</taxon>
        <taxon>Pelotomaculum</taxon>
    </lineage>
</organism>
<dbReference type="NCBIfam" id="TIGR02849">
    <property type="entry name" value="spore_III_AD"/>
    <property type="match status" value="1"/>
</dbReference>
<keyword evidence="1" id="KW-1133">Transmembrane helix</keyword>
<proteinExistence type="predicted"/>
<feature type="transmembrane region" description="Helical" evidence="1">
    <location>
        <begin position="29"/>
        <end position="54"/>
    </location>
</feature>
<feature type="transmembrane region" description="Helical" evidence="1">
    <location>
        <begin position="6"/>
        <end position="22"/>
    </location>
</feature>
<feature type="transmembrane region" description="Helical" evidence="1">
    <location>
        <begin position="106"/>
        <end position="124"/>
    </location>
</feature>
<dbReference type="InterPro" id="IPR025664">
    <property type="entry name" value="Spore_III_AC/AD"/>
</dbReference>
<dbReference type="InterPro" id="IPR014211">
    <property type="entry name" value="Spore_III_AD"/>
</dbReference>
<keyword evidence="1" id="KW-0472">Membrane</keyword>
<evidence type="ECO:0000313" key="3">
    <source>
        <dbReference type="Proteomes" id="UP000054705"/>
    </source>
</evidence>